<feature type="compositionally biased region" description="Polar residues" evidence="1">
    <location>
        <begin position="186"/>
        <end position="202"/>
    </location>
</feature>
<comment type="caution">
    <text evidence="2">The sequence shown here is derived from an EMBL/GenBank/DDBJ whole genome shotgun (WGS) entry which is preliminary data.</text>
</comment>
<evidence type="ECO:0000313" key="2">
    <source>
        <dbReference type="EMBL" id="KAK7535675.1"/>
    </source>
</evidence>
<name>A0ABR1LKF7_9PEZI</name>
<protein>
    <submittedName>
        <fullName evidence="2">Uncharacterized protein</fullName>
    </submittedName>
</protein>
<accession>A0ABR1LKF7</accession>
<gene>
    <name evidence="2" type="ORF">IWX46DRAFT_610869</name>
</gene>
<reference evidence="2 3" key="1">
    <citation type="submission" date="2024-04" db="EMBL/GenBank/DDBJ databases">
        <title>Phyllosticta paracitricarpa is synonymous to the EU quarantine fungus P. citricarpa based on phylogenomic analyses.</title>
        <authorList>
            <consortium name="Lawrence Berkeley National Laboratory"/>
            <person name="Van Ingen-Buijs V.A."/>
            <person name="Van Westerhoven A.C."/>
            <person name="Haridas S."/>
            <person name="Skiadas P."/>
            <person name="Martin F."/>
            <person name="Groenewald J.Z."/>
            <person name="Crous P.W."/>
            <person name="Seidl M.F."/>
        </authorList>
    </citation>
    <scope>NUCLEOTIDE SEQUENCE [LARGE SCALE GENOMIC DNA]</scope>
    <source>
        <strain evidence="2 3">CBS 122670</strain>
    </source>
</reference>
<sequence length="202" mass="22408">MVAADREGGAAGIQRQQTQRLPQLDIDPQGTNTLTECCLHWSVHLPLATKPFTSLSTLYQNRRLPTSPTSFSLATLPDPTSRTTRHTPKAFFLHRGSVRRAGWLDGCCTGHGSLSRRCRNTSQPRLRLTRDTPCILLAGSRKIPRKALRLATASRSMSNRDPKLHDAPARRFSCAPEPFDSRVGELQSSQDGHPELSTSRRS</sequence>
<feature type="compositionally biased region" description="Basic and acidic residues" evidence="1">
    <location>
        <begin position="158"/>
        <end position="169"/>
    </location>
</feature>
<feature type="region of interest" description="Disordered" evidence="1">
    <location>
        <begin position="1"/>
        <end position="25"/>
    </location>
</feature>
<evidence type="ECO:0000256" key="1">
    <source>
        <dbReference type="SAM" id="MobiDB-lite"/>
    </source>
</evidence>
<feature type="region of interest" description="Disordered" evidence="1">
    <location>
        <begin position="151"/>
        <end position="202"/>
    </location>
</feature>
<keyword evidence="3" id="KW-1185">Reference proteome</keyword>
<evidence type="ECO:0000313" key="3">
    <source>
        <dbReference type="Proteomes" id="UP001365128"/>
    </source>
</evidence>
<dbReference type="EMBL" id="JBBPDW010000038">
    <property type="protein sequence ID" value="KAK7535675.1"/>
    <property type="molecule type" value="Genomic_DNA"/>
</dbReference>
<organism evidence="2 3">
    <name type="scientific">Phyllosticta citricarpa</name>
    <dbReference type="NCBI Taxonomy" id="55181"/>
    <lineage>
        <taxon>Eukaryota</taxon>
        <taxon>Fungi</taxon>
        <taxon>Dikarya</taxon>
        <taxon>Ascomycota</taxon>
        <taxon>Pezizomycotina</taxon>
        <taxon>Dothideomycetes</taxon>
        <taxon>Dothideomycetes incertae sedis</taxon>
        <taxon>Botryosphaeriales</taxon>
        <taxon>Phyllostictaceae</taxon>
        <taxon>Phyllosticta</taxon>
    </lineage>
</organism>
<dbReference type="Proteomes" id="UP001365128">
    <property type="component" value="Unassembled WGS sequence"/>
</dbReference>
<proteinExistence type="predicted"/>